<dbReference type="InterPro" id="IPR033690">
    <property type="entry name" value="Adenylat_kinase_CS"/>
</dbReference>
<keyword evidence="5 6" id="KW-0496">Mitochondrion</keyword>
<keyword evidence="4 6" id="KW-0067">ATP-binding</keyword>
<evidence type="ECO:0000256" key="5">
    <source>
        <dbReference type="ARBA" id="ARBA00023128"/>
    </source>
</evidence>
<keyword evidence="2 6" id="KW-0547">Nucleotide-binding</keyword>
<dbReference type="Pfam" id="PF05191">
    <property type="entry name" value="ADK_lid"/>
    <property type="match status" value="1"/>
</dbReference>
<dbReference type="GO" id="GO:0005758">
    <property type="term" value="C:mitochondrial intermembrane space"/>
    <property type="evidence" value="ECO:0007669"/>
    <property type="project" value="UniProtKB-SubCell"/>
</dbReference>
<comment type="similarity">
    <text evidence="6">Belongs to the adenylate kinase family. AK2 subfamily.</text>
</comment>
<protein>
    <recommendedName>
        <fullName evidence="6">Adenylate kinase</fullName>
        <ecNumber evidence="6">2.7.4.3</ecNumber>
    </recommendedName>
    <alternativeName>
        <fullName evidence="6">ATP-AMP transphosphorylase</fullName>
    </alternativeName>
    <alternativeName>
        <fullName evidence="6">ATP:AMP phosphotransferase</fullName>
    </alternativeName>
    <alternativeName>
        <fullName evidence="6">Adenylate kinase cytosolic and mitochondrial</fullName>
    </alternativeName>
    <alternativeName>
        <fullName evidence="6">Adenylate monophosphate kinase</fullName>
    </alternativeName>
</protein>
<keyword evidence="9" id="KW-1185">Reference proteome</keyword>
<dbReference type="NCBIfam" id="TIGR01351">
    <property type="entry name" value="adk"/>
    <property type="match status" value="1"/>
</dbReference>
<comment type="subcellular location">
    <subcellularLocation>
        <location evidence="6">Cytoplasm</location>
        <location evidence="6">Cytosol</location>
    </subcellularLocation>
    <subcellularLocation>
        <location evidence="6">Mitochondrion intermembrane space</location>
    </subcellularLocation>
    <text evidence="6">Predominantly mitochondrial.</text>
</comment>
<dbReference type="InterPro" id="IPR027417">
    <property type="entry name" value="P-loop_NTPase"/>
</dbReference>
<feature type="binding site" evidence="6">
    <location>
        <position position="206"/>
    </location>
    <ligand>
        <name>AMP</name>
        <dbReference type="ChEBI" id="CHEBI:456215"/>
    </ligand>
</feature>
<feature type="binding site" evidence="6">
    <location>
        <position position="65"/>
    </location>
    <ligand>
        <name>AMP</name>
        <dbReference type="ChEBI" id="CHEBI:456215"/>
    </ligand>
</feature>
<dbReference type="InterPro" id="IPR006259">
    <property type="entry name" value="Adenyl_kin_sub"/>
</dbReference>
<evidence type="ECO:0000256" key="1">
    <source>
        <dbReference type="ARBA" id="ARBA00022679"/>
    </source>
</evidence>
<dbReference type="Gene3D" id="3.40.50.300">
    <property type="entry name" value="P-loop containing nucleotide triphosphate hydrolases"/>
    <property type="match status" value="1"/>
</dbReference>
<feature type="binding site" evidence="6">
    <location>
        <position position="70"/>
    </location>
    <ligand>
        <name>AMP</name>
        <dbReference type="ChEBI" id="CHEBI:456215"/>
    </ligand>
</feature>
<proteinExistence type="inferred from homology"/>
<dbReference type="GO" id="GO:0006172">
    <property type="term" value="P:ADP biosynthetic process"/>
    <property type="evidence" value="ECO:0007669"/>
    <property type="project" value="UniProtKB-UniRule"/>
</dbReference>
<dbReference type="PROSITE" id="PS00113">
    <property type="entry name" value="ADENYLATE_KINASE"/>
    <property type="match status" value="1"/>
</dbReference>
<dbReference type="InterPro" id="IPR000850">
    <property type="entry name" value="Adenylat/UMP-CMP_kin"/>
</dbReference>
<dbReference type="GO" id="GO:0004017">
    <property type="term" value="F:AMP kinase activity"/>
    <property type="evidence" value="ECO:0007669"/>
    <property type="project" value="UniProtKB-UniRule"/>
</dbReference>
<dbReference type="HAMAP" id="MF_00235">
    <property type="entry name" value="Adenylate_kinase_Adk"/>
    <property type="match status" value="1"/>
</dbReference>
<feature type="binding site" evidence="6">
    <location>
        <position position="127"/>
    </location>
    <ligand>
        <name>AMP</name>
        <dbReference type="ChEBI" id="CHEBI:456215"/>
    </ligand>
</feature>
<dbReference type="GeneID" id="28937760"/>
<feature type="binding site" evidence="6">
    <location>
        <position position="234"/>
    </location>
    <ligand>
        <name>ATP</name>
        <dbReference type="ChEBI" id="CHEBI:30616"/>
    </ligand>
</feature>
<dbReference type="NCBIfam" id="NF001381">
    <property type="entry name" value="PRK00279.1-3"/>
    <property type="match status" value="1"/>
</dbReference>
<comment type="subunit">
    <text evidence="6">Monomer.</text>
</comment>
<dbReference type="PANTHER" id="PTHR23359">
    <property type="entry name" value="NUCLEOTIDE KINASE"/>
    <property type="match status" value="1"/>
</dbReference>
<dbReference type="EC" id="2.7.4.3" evidence="6"/>
<dbReference type="OrthoDB" id="439792at2759"/>
<dbReference type="PRINTS" id="PR00094">
    <property type="entry name" value="ADENYLTKNASE"/>
</dbReference>
<dbReference type="CDD" id="cd01428">
    <property type="entry name" value="ADK"/>
    <property type="match status" value="1"/>
</dbReference>
<evidence type="ECO:0000313" key="9">
    <source>
        <dbReference type="Proteomes" id="UP000054454"/>
    </source>
</evidence>
<dbReference type="FunFam" id="3.40.50.300:FF:000106">
    <property type="entry name" value="Adenylate kinase mitochondrial"/>
    <property type="match status" value="1"/>
</dbReference>
<dbReference type="InterPro" id="IPR007862">
    <property type="entry name" value="Adenylate_kinase_lid-dom"/>
</dbReference>
<feature type="binding site" evidence="6">
    <location>
        <begin position="171"/>
        <end position="172"/>
    </location>
    <ligand>
        <name>ATP</name>
        <dbReference type="ChEBI" id="CHEBI:30616"/>
    </ligand>
</feature>
<dbReference type="InterPro" id="IPR028587">
    <property type="entry name" value="AK2"/>
</dbReference>
<dbReference type="NCBIfam" id="NF011100">
    <property type="entry name" value="PRK14527.1"/>
    <property type="match status" value="1"/>
</dbReference>
<comment type="caution">
    <text evidence="8">The sequence shown here is derived from an EMBL/GenBank/DDBJ whole genome shotgun (WGS) entry which is preliminary data.</text>
</comment>
<dbReference type="HAMAP" id="MF_03168">
    <property type="entry name" value="Adenylate_kinase_AK2"/>
    <property type="match status" value="1"/>
</dbReference>
<evidence type="ECO:0000256" key="6">
    <source>
        <dbReference type="HAMAP-Rule" id="MF_03168"/>
    </source>
</evidence>
<comment type="function">
    <text evidence="6">Catalyzes the reversible transfer of the terminal phosphate group between ATP and AMP. Plays an important role in cellular energy homeostasis and in adenine nucleotide metabolism. Adenylate kinase activity is critical for regulation of the phosphate utilization and the AMP de novo biosynthesis pathways.</text>
</comment>
<dbReference type="AlphaFoldDB" id="A0A0W4ZCU1"/>
<feature type="binding site" evidence="6">
    <location>
        <position position="162"/>
    </location>
    <ligand>
        <name>ATP</name>
        <dbReference type="ChEBI" id="CHEBI:30616"/>
    </ligand>
</feature>
<name>A0A0W4ZCU1_PNEC8</name>
<evidence type="ECO:0000313" key="8">
    <source>
        <dbReference type="EMBL" id="KTW26147.1"/>
    </source>
</evidence>
<dbReference type="Proteomes" id="UP000054454">
    <property type="component" value="Unassembled WGS sequence"/>
</dbReference>
<feature type="domain" description="Adenylate kinase active site lid" evidence="7">
    <location>
        <begin position="162"/>
        <end position="197"/>
    </location>
</feature>
<dbReference type="Pfam" id="PF00406">
    <property type="entry name" value="ADK"/>
    <property type="match status" value="1"/>
</dbReference>
<sequence>MGLIQREIDRIYDGFTYFQEYLGFKKKTEKKHEELRLIFIGPPGSGKGTQAPKIKKEFCICHLATGDMLRSHVARKTSLGQKAKAIMDKGELVNDEIMIKMIKNELSENKECKNGFILDGFPRTILQAKKLDIMLEENGKQINHVFEFQIHDELLIHRVTGRLIHLPSGRTYHKDFCPPKQPMKDDITGEPLIQRSDDNIETLKSRLKAYREQTSPVINYYKSRGIWVGLDATQNPNKVWQSIQSIFTNPYQKETFPTS</sequence>
<dbReference type="GO" id="GO:0005829">
    <property type="term" value="C:cytosol"/>
    <property type="evidence" value="ECO:0007669"/>
    <property type="project" value="UniProtKB-SubCell"/>
</dbReference>
<dbReference type="GO" id="GO:0046034">
    <property type="term" value="P:ATP metabolic process"/>
    <property type="evidence" value="ECO:0007669"/>
    <property type="project" value="UniProtKB-UniRule"/>
</dbReference>
<feature type="binding site" evidence="6">
    <location>
        <begin position="120"/>
        <end position="123"/>
    </location>
    <ligand>
        <name>AMP</name>
        <dbReference type="ChEBI" id="CHEBI:456215"/>
    </ligand>
</feature>
<gene>
    <name evidence="6" type="primary">ADK1</name>
    <name evidence="8" type="ORF">T552_03039</name>
</gene>
<dbReference type="SUPFAM" id="SSF52540">
    <property type="entry name" value="P-loop containing nucleoside triphosphate hydrolases"/>
    <property type="match status" value="1"/>
</dbReference>
<evidence type="ECO:0000259" key="7">
    <source>
        <dbReference type="Pfam" id="PF05191"/>
    </source>
</evidence>
<dbReference type="GO" id="GO:0046033">
    <property type="term" value="P:AMP metabolic process"/>
    <property type="evidence" value="ECO:0007669"/>
    <property type="project" value="UniProtKB-UniRule"/>
</dbReference>
<accession>A0A0W4ZCU1</accession>
<keyword evidence="6" id="KW-0963">Cytoplasm</keyword>
<dbReference type="EMBL" id="LFVZ01000014">
    <property type="protein sequence ID" value="KTW26147.1"/>
    <property type="molecule type" value="Genomic_DNA"/>
</dbReference>
<keyword evidence="1 6" id="KW-0808">Transferase</keyword>
<dbReference type="NCBIfam" id="NF001380">
    <property type="entry name" value="PRK00279.1-2"/>
    <property type="match status" value="1"/>
</dbReference>
<dbReference type="VEuPathDB" id="FungiDB:T552_03039"/>
<dbReference type="RefSeq" id="XP_018224691.1">
    <property type="nucleotide sequence ID" value="XM_018371557.1"/>
</dbReference>
<comment type="catalytic activity">
    <reaction evidence="6">
        <text>AMP + ATP = 2 ADP</text>
        <dbReference type="Rhea" id="RHEA:12973"/>
        <dbReference type="ChEBI" id="CHEBI:30616"/>
        <dbReference type="ChEBI" id="CHEBI:456215"/>
        <dbReference type="ChEBI" id="CHEBI:456216"/>
        <dbReference type="EC" id="2.7.4.3"/>
    </reaction>
</comment>
<reference evidence="9" key="1">
    <citation type="journal article" date="2016" name="Nat. Commun.">
        <title>Genome analysis of three Pneumocystis species reveals adaptation mechanisms to life exclusively in mammalian hosts.</title>
        <authorList>
            <person name="Ma L."/>
            <person name="Chen Z."/>
            <person name="Huang D.W."/>
            <person name="Kutty G."/>
            <person name="Ishihara M."/>
            <person name="Wang H."/>
            <person name="Abouelleil A."/>
            <person name="Bishop L."/>
            <person name="Davey E."/>
            <person name="Deng R."/>
            <person name="Deng X."/>
            <person name="Fan L."/>
            <person name="Fantoni G."/>
            <person name="Fitzgerald M."/>
            <person name="Gogineni E."/>
            <person name="Goldberg J.M."/>
            <person name="Handley G."/>
            <person name="Hu X."/>
            <person name="Huber C."/>
            <person name="Jiao X."/>
            <person name="Jones K."/>
            <person name="Levin J.Z."/>
            <person name="Liu Y."/>
            <person name="Macdonald P."/>
            <person name="Melnikov A."/>
            <person name="Raley C."/>
            <person name="Sassi M."/>
            <person name="Sherman B.T."/>
            <person name="Song X."/>
            <person name="Sykes S."/>
            <person name="Tran B."/>
            <person name="Walsh L."/>
            <person name="Xia Y."/>
            <person name="Yang J."/>
            <person name="Young S."/>
            <person name="Zeng Q."/>
            <person name="Zheng X."/>
            <person name="Stephens R."/>
            <person name="Nusbaum C."/>
            <person name="Birren B.W."/>
            <person name="Azadi P."/>
            <person name="Lempicki R.A."/>
            <person name="Cuomo C.A."/>
            <person name="Kovacs J.A."/>
        </authorList>
    </citation>
    <scope>NUCLEOTIDE SEQUENCE [LARGE SCALE GENOMIC DNA]</scope>
    <source>
        <strain evidence="9">B80</strain>
    </source>
</reference>
<evidence type="ECO:0000256" key="4">
    <source>
        <dbReference type="ARBA" id="ARBA00022840"/>
    </source>
</evidence>
<evidence type="ECO:0000256" key="2">
    <source>
        <dbReference type="ARBA" id="ARBA00022741"/>
    </source>
</evidence>
<feature type="binding site" evidence="6">
    <location>
        <begin position="44"/>
        <end position="49"/>
    </location>
    <ligand>
        <name>ATP</name>
        <dbReference type="ChEBI" id="CHEBI:30616"/>
    </ligand>
</feature>
<evidence type="ECO:0000256" key="3">
    <source>
        <dbReference type="ARBA" id="ARBA00022777"/>
    </source>
</evidence>
<organism evidence="8 9">
    <name type="scientific">Pneumocystis carinii (strain B80)</name>
    <name type="common">Rat pneumocystis pneumonia agent</name>
    <name type="synonym">Pneumocystis carinii f. sp. carinii</name>
    <dbReference type="NCBI Taxonomy" id="1408658"/>
    <lineage>
        <taxon>Eukaryota</taxon>
        <taxon>Fungi</taxon>
        <taxon>Dikarya</taxon>
        <taxon>Ascomycota</taxon>
        <taxon>Taphrinomycotina</taxon>
        <taxon>Pneumocystomycetes</taxon>
        <taxon>Pneumocystaceae</taxon>
        <taxon>Pneumocystis</taxon>
    </lineage>
</organism>
<keyword evidence="3 6" id="KW-0418">Kinase</keyword>
<comment type="domain">
    <text evidence="6">Consists of three domains, a large central CORE domain and two small peripheral domains, NMPbind and LID, which undergo movements during catalysis. The LID domain closes over the site of phosphoryl transfer upon ATP binding. Assembling and dissambling the active center during each catalytic cycle provides an effective means to prevent ATP hydrolysis.</text>
</comment>
<feature type="binding site" evidence="6">
    <location>
        <begin position="91"/>
        <end position="93"/>
    </location>
    <ligand>
        <name>AMP</name>
        <dbReference type="ChEBI" id="CHEBI:456215"/>
    </ligand>
</feature>
<feature type="region of interest" description="LID" evidence="6">
    <location>
        <begin position="161"/>
        <end position="198"/>
    </location>
</feature>
<feature type="region of interest" description="NMPbind" evidence="6">
    <location>
        <begin position="64"/>
        <end position="93"/>
    </location>
</feature>
<dbReference type="GO" id="GO:0005524">
    <property type="term" value="F:ATP binding"/>
    <property type="evidence" value="ECO:0007669"/>
    <property type="project" value="UniProtKB-KW"/>
</dbReference>
<feature type="binding site" evidence="6">
    <location>
        <position position="195"/>
    </location>
    <ligand>
        <name>AMP</name>
        <dbReference type="ChEBI" id="CHEBI:456215"/>
    </ligand>
</feature>